<gene>
    <name evidence="2" type="ORF">EZV62_026027</name>
</gene>
<dbReference type="OrthoDB" id="1898570at2759"/>
<keyword evidence="3" id="KW-1185">Reference proteome</keyword>
<dbReference type="InterPro" id="IPR043017">
    <property type="entry name" value="WIYLD_dom_sf"/>
</dbReference>
<accession>A0A5C7H0Z0</accession>
<dbReference type="PANTHER" id="PTHR34271">
    <property type="entry name" value="NUCLEOLAR HISTONE METHYLTRANSFERASE-RELATED PROTEIN"/>
    <property type="match status" value="1"/>
</dbReference>
<dbReference type="PANTHER" id="PTHR34271:SF1">
    <property type="entry name" value="NUCLEOLAR HISTONE METHYLTRANSFERASE-RELATED PROTEIN"/>
    <property type="match status" value="1"/>
</dbReference>
<protein>
    <recommendedName>
        <fullName evidence="1">WIYLD domain-containing protein</fullName>
    </recommendedName>
</protein>
<dbReference type="EMBL" id="VAHF01000012">
    <property type="protein sequence ID" value="TXG50152.1"/>
    <property type="molecule type" value="Genomic_DNA"/>
</dbReference>
<proteinExistence type="predicted"/>
<organism evidence="2 3">
    <name type="scientific">Acer yangbiense</name>
    <dbReference type="NCBI Taxonomy" id="1000413"/>
    <lineage>
        <taxon>Eukaryota</taxon>
        <taxon>Viridiplantae</taxon>
        <taxon>Streptophyta</taxon>
        <taxon>Embryophyta</taxon>
        <taxon>Tracheophyta</taxon>
        <taxon>Spermatophyta</taxon>
        <taxon>Magnoliopsida</taxon>
        <taxon>eudicotyledons</taxon>
        <taxon>Gunneridae</taxon>
        <taxon>Pentapetalae</taxon>
        <taxon>rosids</taxon>
        <taxon>malvids</taxon>
        <taxon>Sapindales</taxon>
        <taxon>Sapindaceae</taxon>
        <taxon>Hippocastanoideae</taxon>
        <taxon>Acereae</taxon>
        <taxon>Acer</taxon>
    </lineage>
</organism>
<evidence type="ECO:0000313" key="3">
    <source>
        <dbReference type="Proteomes" id="UP000323000"/>
    </source>
</evidence>
<dbReference type="Gene3D" id="1.10.8.850">
    <property type="entry name" value="Histone-lysine N methyltransferase , C-terminal domain-like"/>
    <property type="match status" value="1"/>
</dbReference>
<name>A0A5C7H0Z0_9ROSI</name>
<dbReference type="Pfam" id="PF10440">
    <property type="entry name" value="WIYLD"/>
    <property type="match status" value="1"/>
</dbReference>
<evidence type="ECO:0000259" key="1">
    <source>
        <dbReference type="Pfam" id="PF10440"/>
    </source>
</evidence>
<dbReference type="InterPro" id="IPR018848">
    <property type="entry name" value="WIYLD_domain"/>
</dbReference>
<feature type="domain" description="WIYLD" evidence="1">
    <location>
        <begin position="5"/>
        <end position="70"/>
    </location>
</feature>
<evidence type="ECO:0000313" key="2">
    <source>
        <dbReference type="EMBL" id="TXG50152.1"/>
    </source>
</evidence>
<comment type="caution">
    <text evidence="2">The sequence shown here is derived from an EMBL/GenBank/DDBJ whole genome shotgun (WGS) entry which is preliminary data.</text>
</comment>
<dbReference type="AlphaFoldDB" id="A0A5C7H0Z0"/>
<reference evidence="3" key="1">
    <citation type="journal article" date="2019" name="Gigascience">
        <title>De novo genome assembly of the endangered Acer yangbiense, a plant species with extremely small populations endemic to Yunnan Province, China.</title>
        <authorList>
            <person name="Yang J."/>
            <person name="Wariss H.M."/>
            <person name="Tao L."/>
            <person name="Zhang R."/>
            <person name="Yun Q."/>
            <person name="Hollingsworth P."/>
            <person name="Dao Z."/>
            <person name="Luo G."/>
            <person name="Guo H."/>
            <person name="Ma Y."/>
            <person name="Sun W."/>
        </authorList>
    </citation>
    <scope>NUCLEOTIDE SEQUENCE [LARGE SCALE GENOMIC DNA]</scope>
    <source>
        <strain evidence="3">cv. Malutang</strain>
    </source>
</reference>
<sequence>MPPKKKKKNTRTDAALDAMRLYGFPDDLIRAHLKQLLQVGFLLVYGQDHWFFIEENAYKVLLDSILEQVEQDAIPQPAYKELHQGDIGAGTSREVPALPHSDKETSDIALQTREGLDQFNGGCDTALLTCKPVELHPIIPVNFIFVSSLWYVDGGGGYLSQTGEVTDPNQINWDLNYFEKHFTAAIETSAVDQIGNANFSPMHATHSPQGVKVRRRRHHGWIDSDEEEDEVGLVELEPMPLAQELASLHSEARSGRQGGI</sequence>
<dbReference type="Proteomes" id="UP000323000">
    <property type="component" value="Chromosome 12"/>
</dbReference>